<keyword evidence="3" id="KW-1185">Reference proteome</keyword>
<organism evidence="2 3">
    <name type="scientific">Aerophototrophica crusticola</name>
    <dbReference type="NCBI Taxonomy" id="1709002"/>
    <lineage>
        <taxon>Bacteria</taxon>
        <taxon>Pseudomonadati</taxon>
        <taxon>Pseudomonadota</taxon>
        <taxon>Alphaproteobacteria</taxon>
        <taxon>Rhodospirillales</taxon>
        <taxon>Rhodospirillaceae</taxon>
        <taxon>Aerophototrophica</taxon>
    </lineage>
</organism>
<dbReference type="Proteomes" id="UP000501891">
    <property type="component" value="Chromosome"/>
</dbReference>
<keyword evidence="1" id="KW-0472">Membrane</keyword>
<accession>A0A858R8J4</accession>
<feature type="transmembrane region" description="Helical" evidence="1">
    <location>
        <begin position="67"/>
        <end position="88"/>
    </location>
</feature>
<evidence type="ECO:0000256" key="1">
    <source>
        <dbReference type="SAM" id="Phobius"/>
    </source>
</evidence>
<gene>
    <name evidence="2" type="ORF">HHL28_09725</name>
</gene>
<dbReference type="KEGG" id="acru:HHL28_09725"/>
<dbReference type="Pfam" id="PF03334">
    <property type="entry name" value="PhaG_MnhG_YufB"/>
    <property type="match status" value="1"/>
</dbReference>
<evidence type="ECO:0000313" key="2">
    <source>
        <dbReference type="EMBL" id="QJE73336.1"/>
    </source>
</evidence>
<name>A0A858R8J4_9PROT</name>
<feature type="transmembrane region" description="Helical" evidence="1">
    <location>
        <begin position="42"/>
        <end position="61"/>
    </location>
</feature>
<dbReference type="NCBIfam" id="NF009314">
    <property type="entry name" value="PRK12674.1-2"/>
    <property type="match status" value="1"/>
</dbReference>
<evidence type="ECO:0000313" key="3">
    <source>
        <dbReference type="Proteomes" id="UP000501891"/>
    </source>
</evidence>
<dbReference type="PANTHER" id="PTHR34703">
    <property type="entry name" value="ANTIPORTER SUBUNIT MNHG2-RELATED"/>
    <property type="match status" value="1"/>
</dbReference>
<keyword evidence="1" id="KW-0812">Transmembrane</keyword>
<dbReference type="InterPro" id="IPR005133">
    <property type="entry name" value="PhaG_MnhG_YufB"/>
</dbReference>
<protein>
    <submittedName>
        <fullName evidence="2">Monovalent cation/H(+) antiporter subunit G</fullName>
    </submittedName>
</protein>
<dbReference type="GO" id="GO:0015385">
    <property type="term" value="F:sodium:proton antiporter activity"/>
    <property type="evidence" value="ECO:0007669"/>
    <property type="project" value="TreeGrafter"/>
</dbReference>
<dbReference type="PANTHER" id="PTHR34703:SF1">
    <property type="entry name" value="ANTIPORTER SUBUNIT MNHG2-RELATED"/>
    <property type="match status" value="1"/>
</dbReference>
<dbReference type="AlphaFoldDB" id="A0A858R8J4"/>
<dbReference type="EMBL" id="CP051775">
    <property type="protein sequence ID" value="QJE73336.1"/>
    <property type="molecule type" value="Genomic_DNA"/>
</dbReference>
<keyword evidence="1" id="KW-1133">Transmembrane helix</keyword>
<sequence length="129" mass="13182">MTVADLLQVLAGLLLVGGGVFCLVAAIGVVRLQDAILRMHASSKAGTVGCGLVLLAVALVFPDVGTVTRAMAAIAFLLVSTPIASHMIGRAAYASGTKLWSGTVADELRGTPDDPCNRLKTLTADGHEP</sequence>
<reference evidence="2" key="1">
    <citation type="submission" date="2020-04" db="EMBL/GenBank/DDBJ databases">
        <title>A desert anoxygenic phototrophic bacterium fixes CO2 using RubisCO under aerobic conditions.</title>
        <authorList>
            <person name="Tang K."/>
        </authorList>
    </citation>
    <scope>NUCLEOTIDE SEQUENCE [LARGE SCALE GENOMIC DNA]</scope>
    <source>
        <strain evidence="2">MIMtkB3</strain>
    </source>
</reference>
<dbReference type="NCBIfam" id="TIGR01300">
    <property type="entry name" value="CPA3_mnhG_phaG"/>
    <property type="match status" value="1"/>
</dbReference>
<proteinExistence type="predicted"/>
<feature type="transmembrane region" description="Helical" evidence="1">
    <location>
        <begin position="6"/>
        <end position="30"/>
    </location>
</feature>